<dbReference type="STRING" id="391625.PPSIR1_40065"/>
<protein>
    <recommendedName>
        <fullName evidence="4">Tat (Twin-arginine translocation) pathway signal sequence domain protein</fullName>
    </recommendedName>
</protein>
<sequence length="486" mass="50954">MKRRDFLTTSSLLAGTAIFTGATLGKRGGPRRQPHLDDCPKRFVIFLEGNGTRPKCMRDPETLATLEGIAGTPVESNRDYAHEDPVLVPAAPLSEAIALSALAGDQDAVSLVDRAALVLGLSATNLGGGHSTDHGALSASKSSGGPTGPTIESVLSQIPGVRGATPFDAVRVGTGAGTSPLNYSSCAFAAGKPAPVLLEPSASFSTLFGSVSAGQAAADFQARKQLLAFALEDVQAELAAGVPSSRGRVKLETYETSVLEQIARDEQLEAMQDALSAAKPAEPGELDPDPYSSDSPLAKLGMQVDIAIASLLAGLTNVVVVTMGAGAYYWSQEYPSLVDLYPGGQMLAGHDLRHGEGEAYYQVLYALSNRYVGEMCRVARALEAVPEEGGTMLDNTLLLYLSDTGEKHHSNAEEFAMLLLGGNNMGFQTDGRSVSYPKAGHANNRQLSNLYNTMLHAAGQPTDDFGHANPASRVAEGPLSELWLAP</sequence>
<dbReference type="eggNOG" id="ENOG502ZA0Z">
    <property type="taxonomic scope" value="Bacteria"/>
</dbReference>
<reference evidence="2 3" key="1">
    <citation type="submission" date="2007-06" db="EMBL/GenBank/DDBJ databases">
        <authorList>
            <person name="Shimkets L."/>
            <person name="Ferriera S."/>
            <person name="Johnson J."/>
            <person name="Kravitz S."/>
            <person name="Beeson K."/>
            <person name="Sutton G."/>
            <person name="Rogers Y.-H."/>
            <person name="Friedman R."/>
            <person name="Frazier M."/>
            <person name="Venter J.C."/>
        </authorList>
    </citation>
    <scope>NUCLEOTIDE SEQUENCE [LARGE SCALE GENOMIC DNA]</scope>
    <source>
        <strain evidence="2 3">SIR-1</strain>
    </source>
</reference>
<feature type="region of interest" description="Disordered" evidence="1">
    <location>
        <begin position="130"/>
        <end position="150"/>
    </location>
</feature>
<dbReference type="OrthoDB" id="5377807at2"/>
<dbReference type="RefSeq" id="WP_006969492.1">
    <property type="nucleotide sequence ID" value="NZ_ABCS01000003.1"/>
</dbReference>
<accession>A6FYE3</accession>
<dbReference type="EMBL" id="ABCS01000003">
    <property type="protein sequence ID" value="EDM81522.1"/>
    <property type="molecule type" value="Genomic_DNA"/>
</dbReference>
<evidence type="ECO:0008006" key="4">
    <source>
        <dbReference type="Google" id="ProtNLM"/>
    </source>
</evidence>
<evidence type="ECO:0000313" key="2">
    <source>
        <dbReference type="EMBL" id="EDM81522.1"/>
    </source>
</evidence>
<evidence type="ECO:0000256" key="1">
    <source>
        <dbReference type="SAM" id="MobiDB-lite"/>
    </source>
</evidence>
<dbReference type="AlphaFoldDB" id="A6FYE3"/>
<gene>
    <name evidence="2" type="ORF">PPSIR1_40065</name>
</gene>
<organism evidence="2 3">
    <name type="scientific">Plesiocystis pacifica SIR-1</name>
    <dbReference type="NCBI Taxonomy" id="391625"/>
    <lineage>
        <taxon>Bacteria</taxon>
        <taxon>Pseudomonadati</taxon>
        <taxon>Myxococcota</taxon>
        <taxon>Polyangia</taxon>
        <taxon>Nannocystales</taxon>
        <taxon>Nannocystaceae</taxon>
        <taxon>Plesiocystis</taxon>
    </lineage>
</organism>
<keyword evidence="3" id="KW-1185">Reference proteome</keyword>
<dbReference type="Pfam" id="PF07586">
    <property type="entry name" value="HXXSHH"/>
    <property type="match status" value="1"/>
</dbReference>
<dbReference type="InterPro" id="IPR011447">
    <property type="entry name" value="DUF1552"/>
</dbReference>
<comment type="caution">
    <text evidence="2">The sequence shown here is derived from an EMBL/GenBank/DDBJ whole genome shotgun (WGS) entry which is preliminary data.</text>
</comment>
<proteinExistence type="predicted"/>
<dbReference type="Proteomes" id="UP000005801">
    <property type="component" value="Unassembled WGS sequence"/>
</dbReference>
<evidence type="ECO:0000313" key="3">
    <source>
        <dbReference type="Proteomes" id="UP000005801"/>
    </source>
</evidence>
<name>A6FYE3_9BACT</name>